<dbReference type="PANTHER" id="PTHR31094:SF2">
    <property type="entry name" value="RIKEN CDNA 2310061I04 GENE"/>
    <property type="match status" value="1"/>
</dbReference>
<protein>
    <submittedName>
        <fullName evidence="3">Uncharacterized protein LOC117641392</fullName>
    </submittedName>
</protein>
<dbReference type="GeneID" id="117641392"/>
<dbReference type="OrthoDB" id="44820at2759"/>
<dbReference type="Proteomes" id="UP000515158">
    <property type="component" value="Unplaced"/>
</dbReference>
<evidence type="ECO:0000256" key="1">
    <source>
        <dbReference type="SAM" id="MobiDB-lite"/>
    </source>
</evidence>
<keyword evidence="2" id="KW-1185">Reference proteome</keyword>
<dbReference type="FunCoup" id="A0A6P8YCK2">
    <property type="interactions" value="32"/>
</dbReference>
<dbReference type="KEGG" id="tpal:117641392"/>
<dbReference type="InParanoid" id="A0A6P8YCK2"/>
<reference evidence="3" key="1">
    <citation type="submission" date="2025-08" db="UniProtKB">
        <authorList>
            <consortium name="RefSeq"/>
        </authorList>
    </citation>
    <scope>IDENTIFICATION</scope>
    <source>
        <tissue evidence="3">Total insect</tissue>
    </source>
</reference>
<proteinExistence type="predicted"/>
<accession>A0A6P8YCK2</accession>
<gene>
    <name evidence="3" type="primary">LOC117641392</name>
</gene>
<dbReference type="Pfam" id="PF10184">
    <property type="entry name" value="DUF2358"/>
    <property type="match status" value="1"/>
</dbReference>
<dbReference type="AlphaFoldDB" id="A0A6P8YCK2"/>
<evidence type="ECO:0000313" key="3">
    <source>
        <dbReference type="RefSeq" id="XP_034234560.1"/>
    </source>
</evidence>
<organism evidence="3">
    <name type="scientific">Thrips palmi</name>
    <name type="common">Melon thrips</name>
    <dbReference type="NCBI Taxonomy" id="161013"/>
    <lineage>
        <taxon>Eukaryota</taxon>
        <taxon>Metazoa</taxon>
        <taxon>Ecdysozoa</taxon>
        <taxon>Arthropoda</taxon>
        <taxon>Hexapoda</taxon>
        <taxon>Insecta</taxon>
        <taxon>Pterygota</taxon>
        <taxon>Neoptera</taxon>
        <taxon>Paraneoptera</taxon>
        <taxon>Thysanoptera</taxon>
        <taxon>Terebrantia</taxon>
        <taxon>Thripoidea</taxon>
        <taxon>Thripidae</taxon>
        <taxon>Thrips</taxon>
    </lineage>
</organism>
<sequence>MIKHGPGMALCLKFVANKVHSVAPLVVKLSHATVCSRSTAKPCFKSPFLPECLANGDTSSSTNPPNTKTFVDPLSNLEQDREHKSDLDVTRFISSLIFVGEDSRTTFQLRQSSSIGPCSANLLGAQYHGTTDALQCDEISSGSYHPHEKKRPVSCSLLHSGVEFKNSSPVKREEGFSPNNAQNDERLDPLKPPTEEQLQKVLDTLADDLPRFFIRPFNYKIYHKNIIFEDNIRGKRFSGFDQYFLQAKFFYLLSHLRFMYVNLDVLKITAHPEDGTVKVRWKVSVIRIRKLLGWKLLNIRSGFSNSKETWIDGFSTYYVMGDGLVHKHIADKMMPDREQMIKKENTTKTVPVPHPLAYSDRNKI</sequence>
<feature type="region of interest" description="Disordered" evidence="1">
    <location>
        <begin position="168"/>
        <end position="191"/>
    </location>
</feature>
<dbReference type="RefSeq" id="XP_034234560.1">
    <property type="nucleotide sequence ID" value="XM_034378669.1"/>
</dbReference>
<name>A0A6P8YCK2_THRPL</name>
<evidence type="ECO:0000313" key="2">
    <source>
        <dbReference type="Proteomes" id="UP000515158"/>
    </source>
</evidence>
<dbReference type="InterPro" id="IPR018790">
    <property type="entry name" value="DUF2358"/>
</dbReference>
<dbReference type="PANTHER" id="PTHR31094">
    <property type="entry name" value="RIKEN CDNA 2310061I04 GENE"/>
    <property type="match status" value="1"/>
</dbReference>